<dbReference type="Proteomes" id="UP000243498">
    <property type="component" value="Unassembled WGS sequence"/>
</dbReference>
<dbReference type="OrthoDB" id="5392646at2759"/>
<feature type="compositionally biased region" description="Polar residues" evidence="1">
    <location>
        <begin position="134"/>
        <end position="143"/>
    </location>
</feature>
<dbReference type="Pfam" id="PF20777">
    <property type="entry name" value="KH_SLS1_2"/>
    <property type="match status" value="1"/>
</dbReference>
<dbReference type="Pfam" id="PF20776">
    <property type="entry name" value="SLS1_N"/>
    <property type="match status" value="1"/>
</dbReference>
<proteinExistence type="predicted"/>
<feature type="domain" description="SLS1 first KH" evidence="2">
    <location>
        <begin position="340"/>
        <end position="409"/>
    </location>
</feature>
<feature type="region of interest" description="Disordered" evidence="1">
    <location>
        <begin position="73"/>
        <end position="93"/>
    </location>
</feature>
<dbReference type="Pfam" id="PF20778">
    <property type="entry name" value="SLS1_C"/>
    <property type="match status" value="1"/>
</dbReference>
<evidence type="ECO:0000259" key="3">
    <source>
        <dbReference type="Pfam" id="PF20776"/>
    </source>
</evidence>
<dbReference type="STRING" id="1081105.A0A167FC20"/>
<dbReference type="GO" id="GO:0005743">
    <property type="term" value="C:mitochondrial inner membrane"/>
    <property type="evidence" value="ECO:0007669"/>
    <property type="project" value="InterPro"/>
</dbReference>
<evidence type="ECO:0000259" key="5">
    <source>
        <dbReference type="Pfam" id="PF20778"/>
    </source>
</evidence>
<dbReference type="AlphaFoldDB" id="A0A167FC20"/>
<dbReference type="EMBL" id="AZHC01000009">
    <property type="protein sequence ID" value="OAA45059.1"/>
    <property type="molecule type" value="Genomic_DNA"/>
</dbReference>
<feature type="domain" description="SLS1 second KH" evidence="4">
    <location>
        <begin position="414"/>
        <end position="477"/>
    </location>
</feature>
<dbReference type="InterPro" id="IPR048748">
    <property type="entry name" value="SLS1_KH2"/>
</dbReference>
<sequence>MLSRAIRLPRLCLACRLSILHRAAIVPIRHPPSRRNGRQHWYASDSSPQSKERVEALISGALDDFELKFKSSTPRKRQGIINGNGKGQKQANIRDQLSARKLELKKDSNLSENGHIGVPKEAANSAEKTPIQEPATSDAQSTVPDPGSEPQRQSRPRISQLDDDFVYRKNLGIGALGKPVDAIIIKNPNKLKDAKKKPSRNVKPALPVGGSGGHFTWQDTIPRKPEVDESGFSEEIWGNIEEMRPKDTTILRRKNFDKLIRSLAGGFTADQLTAYANRANWDNTSNYATEHQYSWLINQSPWAAAEPFDFKSYKGKQRFAVVILTEAWKLEIQEHIEGIGRTVVWLEPSLFSLVANPQSGILERLSAELLDKSNNEGIMSRAEDHRLSIYGRKSAVATILARLDDIVQTVKSQTISVQHVEPDNLDIPVLRELGKTTKTALRLNTASSTLDVSWLPETDFSNGRTESPADIVLRLLIGRETSSQQTDAQFFRQDHSGRGLCLVHQREKRSMAWRDRLGTWYRHVKPIGGLAEDITKCLDLPANVQLTKPRSTYPNENIEVTATFGHILHSQKAVTQTKLSQTRRVLSPVIPHPAALTLITANAPTPSTQKTAIVLNFAPESTSASSHNIAPHIRLRLPITPFTDLSNFSIPDTSVLEAVIPWQESDIMLPGESVDVRLTQKRLIPLDAKQASLQEFLQSSEFSLLQGRLRTPSRTSFAIPERLAAKQSRSSTRQVAAPYMFMGLEIHQTIDMEWHSHTLRYSSIEAGQHGGQQQILSLIAGPPNGQDGVKKEDQVRSFLKLVEETACGSHFSWNEGYKLMSERSVEQFSWDMMDTEYAEQDSTTAKGQGAEVSCEGQEESGSLDEALDTAEADNEVKGEGEDDSGVSLDEVSGEAEYASDKQ</sequence>
<dbReference type="OMA" id="FVCLRCE"/>
<accession>A0A167FC20</accession>
<protein>
    <submittedName>
        <fullName evidence="6">Uncharacterized protein</fullName>
    </submittedName>
</protein>
<organism evidence="6 7">
    <name type="scientific">Metarhizium rileyi (strain RCEF 4871)</name>
    <name type="common">Nomuraea rileyi</name>
    <dbReference type="NCBI Taxonomy" id="1649241"/>
    <lineage>
        <taxon>Eukaryota</taxon>
        <taxon>Fungi</taxon>
        <taxon>Dikarya</taxon>
        <taxon>Ascomycota</taxon>
        <taxon>Pezizomycotina</taxon>
        <taxon>Sordariomycetes</taxon>
        <taxon>Hypocreomycetidae</taxon>
        <taxon>Hypocreales</taxon>
        <taxon>Clavicipitaceae</taxon>
        <taxon>Metarhizium</taxon>
    </lineage>
</organism>
<evidence type="ECO:0000256" key="1">
    <source>
        <dbReference type="SAM" id="MobiDB-lite"/>
    </source>
</evidence>
<dbReference type="InterPro" id="IPR048401">
    <property type="entry name" value="SLS1_C"/>
</dbReference>
<reference evidence="6 7" key="1">
    <citation type="journal article" date="2016" name="Genome Biol. Evol.">
        <title>Divergent and convergent evolution of fungal pathogenicity.</title>
        <authorList>
            <person name="Shang Y."/>
            <person name="Xiao G."/>
            <person name="Zheng P."/>
            <person name="Cen K."/>
            <person name="Zhan S."/>
            <person name="Wang C."/>
        </authorList>
    </citation>
    <scope>NUCLEOTIDE SEQUENCE [LARGE SCALE GENOMIC DNA]</scope>
    <source>
        <strain evidence="6 7">RCEF 4871</strain>
    </source>
</reference>
<dbReference type="Pfam" id="PF14611">
    <property type="entry name" value="KH_SLS1_1"/>
    <property type="match status" value="1"/>
</dbReference>
<feature type="domain" description="SLS1 N-terminal" evidence="3">
    <location>
        <begin position="233"/>
        <end position="333"/>
    </location>
</feature>
<evidence type="ECO:0000313" key="7">
    <source>
        <dbReference type="Proteomes" id="UP000243498"/>
    </source>
</evidence>
<feature type="compositionally biased region" description="Acidic residues" evidence="1">
    <location>
        <begin position="856"/>
        <end position="873"/>
    </location>
</feature>
<evidence type="ECO:0000259" key="4">
    <source>
        <dbReference type="Pfam" id="PF20777"/>
    </source>
</evidence>
<keyword evidence="7" id="KW-1185">Reference proteome</keyword>
<evidence type="ECO:0000313" key="6">
    <source>
        <dbReference type="EMBL" id="OAA45059.1"/>
    </source>
</evidence>
<dbReference type="InterPro" id="IPR032741">
    <property type="entry name" value="Sls1_KH-1"/>
</dbReference>
<gene>
    <name evidence="6" type="ORF">NOR_03813</name>
</gene>
<evidence type="ECO:0000259" key="2">
    <source>
        <dbReference type="Pfam" id="PF14611"/>
    </source>
</evidence>
<feature type="region of interest" description="Disordered" evidence="1">
    <location>
        <begin position="193"/>
        <end position="228"/>
    </location>
</feature>
<feature type="region of interest" description="Disordered" evidence="1">
    <location>
        <begin position="839"/>
        <end position="902"/>
    </location>
</feature>
<feature type="region of interest" description="Disordered" evidence="1">
    <location>
        <begin position="105"/>
        <end position="161"/>
    </location>
</feature>
<dbReference type="InterPro" id="IPR048400">
    <property type="entry name" value="SLS1_N"/>
</dbReference>
<comment type="caution">
    <text evidence="6">The sequence shown here is derived from an EMBL/GenBank/DDBJ whole genome shotgun (WGS) entry which is preliminary data.</text>
</comment>
<feature type="domain" description="SLS1 C-terminal" evidence="5">
    <location>
        <begin position="509"/>
        <end position="803"/>
    </location>
</feature>
<name>A0A167FC20_METRR</name>